<feature type="compositionally biased region" description="Polar residues" evidence="1">
    <location>
        <begin position="80"/>
        <end position="89"/>
    </location>
</feature>
<comment type="caution">
    <text evidence="2">The sequence shown here is derived from an EMBL/GenBank/DDBJ whole genome shotgun (WGS) entry which is preliminary data.</text>
</comment>
<dbReference type="AlphaFoldDB" id="A0A2W5BCW3"/>
<name>A0A2W5BCW3_9CORY</name>
<evidence type="ECO:0000313" key="3">
    <source>
        <dbReference type="Proteomes" id="UP000249451"/>
    </source>
</evidence>
<reference evidence="2 3" key="1">
    <citation type="submission" date="2017-11" db="EMBL/GenBank/DDBJ databases">
        <title>Infants hospitalized years apart are colonized by the same room-sourced microbial strains.</title>
        <authorList>
            <person name="Brooks B."/>
            <person name="Olm M.R."/>
            <person name="Firek B.A."/>
            <person name="Baker R."/>
            <person name="Thomas B.C."/>
            <person name="Morowitz M.J."/>
            <person name="Banfield J.F."/>
        </authorList>
    </citation>
    <scope>NUCLEOTIDE SEQUENCE [LARGE SCALE GENOMIC DNA]</scope>
    <source>
        <strain evidence="2">S2_012_000_R3_87</strain>
    </source>
</reference>
<feature type="non-terminal residue" evidence="2">
    <location>
        <position position="159"/>
    </location>
</feature>
<evidence type="ECO:0000313" key="2">
    <source>
        <dbReference type="EMBL" id="PZP03268.1"/>
    </source>
</evidence>
<protein>
    <submittedName>
        <fullName evidence="2">Uncharacterized protein</fullName>
    </submittedName>
</protein>
<dbReference type="Proteomes" id="UP000249451">
    <property type="component" value="Unassembled WGS sequence"/>
</dbReference>
<organism evidence="2 3">
    <name type="scientific">Corynebacterium urealyticum</name>
    <dbReference type="NCBI Taxonomy" id="43771"/>
    <lineage>
        <taxon>Bacteria</taxon>
        <taxon>Bacillati</taxon>
        <taxon>Actinomycetota</taxon>
        <taxon>Actinomycetes</taxon>
        <taxon>Mycobacteriales</taxon>
        <taxon>Corynebacteriaceae</taxon>
        <taxon>Corynebacterium</taxon>
    </lineage>
</organism>
<accession>A0A2W5BCW3</accession>
<feature type="region of interest" description="Disordered" evidence="1">
    <location>
        <begin position="65"/>
        <end position="94"/>
    </location>
</feature>
<gene>
    <name evidence="2" type="ORF">DI609_01280</name>
</gene>
<dbReference type="EMBL" id="QFNY01000015">
    <property type="protein sequence ID" value="PZP03268.1"/>
    <property type="molecule type" value="Genomic_DNA"/>
</dbReference>
<sequence length="159" mass="17348">MANANRRKSRAQRRAVYSEVLNRYGDTESGREAAAKILHTQPRNIPGTLAFLQTLDPELADTAREAALDAGDEAGGSRQLAGSHNQNTMNDRHARVSEDYYEDAMNGLRPDPNALNRIVDITSSSTLAYLDSEHSKSMPAAQREALTDAAMNSGFIAEN</sequence>
<proteinExistence type="predicted"/>
<evidence type="ECO:0000256" key="1">
    <source>
        <dbReference type="SAM" id="MobiDB-lite"/>
    </source>
</evidence>